<dbReference type="InterPro" id="IPR024079">
    <property type="entry name" value="MetalloPept_cat_dom_sf"/>
</dbReference>
<dbReference type="AlphaFoldDB" id="A0A2P1PSL1"/>
<sequence length="382" mass="41563">MCSRTQPGPRGSCAIEMQRNHKLCQQQSKGEFRNMKTKITQLALATVLFVSGAASAAIVARVEPAQGEGANAPVVKFTMTNTGKSAVQVVRWETPFTGLLGEQFSVTFNGVEAEYVGRHYKWADPQDYDMITLKAGQSRSIVVDLSEVYNLSETGVYQISYQNSLRTLLQGDRSTDEAKALQGTVASAPISMFVEGVPYNPPAMPIAWDQAKANASGFTGCTSTRQSQINSAMNSAGTYAANSLSYLNAGKTGSRYTTWFGTYNSSRYNTVKAHYVKIDEALRIKPVTFNCTCTDSAYAYVYKNQPYNIFVCNAFWSAPSTGTDSKAGTIVHELSHFTVVADTDDHAYGQTAAKKLATTNTTKAIDNADSHEYFAENTPALN</sequence>
<proteinExistence type="inferred from homology"/>
<reference evidence="9 10" key="1">
    <citation type="submission" date="2018-03" db="EMBL/GenBank/DDBJ databases">
        <title>Ahniella affigens gen. nov., sp. nov., a gammaproteobacterium isolated from sandy soil near a stream.</title>
        <authorList>
            <person name="Ko Y."/>
            <person name="Kim J.-H."/>
        </authorList>
    </citation>
    <scope>NUCLEOTIDE SEQUENCE [LARGE SCALE GENOMIC DNA]</scope>
    <source>
        <strain evidence="9 10">D13</strain>
    </source>
</reference>
<dbReference type="PANTHER" id="PTHR37016:SF3">
    <property type="entry name" value="NEUTRAL PROTEASE 2-RELATED"/>
    <property type="match status" value="1"/>
</dbReference>
<dbReference type="CDD" id="cd11306">
    <property type="entry name" value="M35_peptidyl-Lys"/>
    <property type="match status" value="1"/>
</dbReference>
<dbReference type="EMBL" id="CP027860">
    <property type="protein sequence ID" value="AVP97820.1"/>
    <property type="molecule type" value="Genomic_DNA"/>
</dbReference>
<dbReference type="KEGG" id="xba:C7S18_11705"/>
<comment type="similarity">
    <text evidence="2">Belongs to the peptidase M35 family.</text>
</comment>
<dbReference type="Gene3D" id="2.60.40.2970">
    <property type="match status" value="1"/>
</dbReference>
<evidence type="ECO:0000256" key="6">
    <source>
        <dbReference type="ARBA" id="ARBA00022833"/>
    </source>
</evidence>
<evidence type="ECO:0000256" key="7">
    <source>
        <dbReference type="ARBA" id="ARBA00023049"/>
    </source>
</evidence>
<keyword evidence="6" id="KW-0862">Zinc</keyword>
<dbReference type="InterPro" id="IPR029463">
    <property type="entry name" value="Lys_MEP"/>
</dbReference>
<keyword evidence="10" id="KW-1185">Reference proteome</keyword>
<accession>A0A2P1PSL1</accession>
<evidence type="ECO:0000259" key="8">
    <source>
        <dbReference type="SMART" id="SM01351"/>
    </source>
</evidence>
<keyword evidence="3" id="KW-0645">Protease</keyword>
<dbReference type="Gene3D" id="3.40.390.10">
    <property type="entry name" value="Collagenase (Catalytic Domain)"/>
    <property type="match status" value="1"/>
</dbReference>
<dbReference type="Proteomes" id="UP000241074">
    <property type="component" value="Chromosome"/>
</dbReference>
<dbReference type="GO" id="GO:0006508">
    <property type="term" value="P:proteolysis"/>
    <property type="evidence" value="ECO:0007669"/>
    <property type="project" value="UniProtKB-KW"/>
</dbReference>
<reference evidence="9 10" key="2">
    <citation type="submission" date="2018-03" db="EMBL/GenBank/DDBJ databases">
        <authorList>
            <person name="Keele B.F."/>
        </authorList>
    </citation>
    <scope>NUCLEOTIDE SEQUENCE [LARGE SCALE GENOMIC DNA]</scope>
    <source>
        <strain evidence="9 10">D13</strain>
    </source>
</reference>
<evidence type="ECO:0000313" key="9">
    <source>
        <dbReference type="EMBL" id="AVP97820.1"/>
    </source>
</evidence>
<dbReference type="InterPro" id="IPR034115">
    <property type="entry name" value="M35_peptidyl-Lys"/>
</dbReference>
<evidence type="ECO:0000256" key="1">
    <source>
        <dbReference type="ARBA" id="ARBA00001947"/>
    </source>
</evidence>
<evidence type="ECO:0000256" key="4">
    <source>
        <dbReference type="ARBA" id="ARBA00022723"/>
    </source>
</evidence>
<evidence type="ECO:0000256" key="5">
    <source>
        <dbReference type="ARBA" id="ARBA00022801"/>
    </source>
</evidence>
<organism evidence="9 10">
    <name type="scientific">Ahniella affigens</name>
    <dbReference type="NCBI Taxonomy" id="2021234"/>
    <lineage>
        <taxon>Bacteria</taxon>
        <taxon>Pseudomonadati</taxon>
        <taxon>Pseudomonadota</taxon>
        <taxon>Gammaproteobacteria</taxon>
        <taxon>Lysobacterales</taxon>
        <taxon>Rhodanobacteraceae</taxon>
        <taxon>Ahniella</taxon>
    </lineage>
</organism>
<comment type="cofactor">
    <cofactor evidence="1">
        <name>Zn(2+)</name>
        <dbReference type="ChEBI" id="CHEBI:29105"/>
    </cofactor>
</comment>
<dbReference type="SMART" id="SM01351">
    <property type="entry name" value="Aspzincin_M35"/>
    <property type="match status" value="1"/>
</dbReference>
<dbReference type="GO" id="GO:0046872">
    <property type="term" value="F:metal ion binding"/>
    <property type="evidence" value="ECO:0007669"/>
    <property type="project" value="UniProtKB-KW"/>
</dbReference>
<evidence type="ECO:0000256" key="2">
    <source>
        <dbReference type="ARBA" id="ARBA00010279"/>
    </source>
</evidence>
<dbReference type="PANTHER" id="PTHR37016">
    <property type="match status" value="1"/>
</dbReference>
<keyword evidence="5" id="KW-0378">Hydrolase</keyword>
<dbReference type="GO" id="GO:0004222">
    <property type="term" value="F:metalloendopeptidase activity"/>
    <property type="evidence" value="ECO:0007669"/>
    <property type="project" value="InterPro"/>
</dbReference>
<feature type="domain" description="Lysine-specific metallo-endopeptidase" evidence="8">
    <location>
        <begin position="245"/>
        <end position="376"/>
    </location>
</feature>
<keyword evidence="7" id="KW-0482">Metalloprotease</keyword>
<protein>
    <recommendedName>
        <fullName evidence="8">Lysine-specific metallo-endopeptidase domain-containing protein</fullName>
    </recommendedName>
</protein>
<dbReference type="Pfam" id="PF14521">
    <property type="entry name" value="Aspzincin_M35"/>
    <property type="match status" value="1"/>
</dbReference>
<dbReference type="InterPro" id="IPR050414">
    <property type="entry name" value="Fungal_M35_metalloproteases"/>
</dbReference>
<dbReference type="SUPFAM" id="SSF55486">
    <property type="entry name" value="Metalloproteases ('zincins'), catalytic domain"/>
    <property type="match status" value="1"/>
</dbReference>
<dbReference type="OrthoDB" id="7649992at2"/>
<keyword evidence="4" id="KW-0479">Metal-binding</keyword>
<evidence type="ECO:0000313" key="10">
    <source>
        <dbReference type="Proteomes" id="UP000241074"/>
    </source>
</evidence>
<evidence type="ECO:0000256" key="3">
    <source>
        <dbReference type="ARBA" id="ARBA00022670"/>
    </source>
</evidence>
<gene>
    <name evidence="9" type="ORF">C7S18_11705</name>
</gene>
<name>A0A2P1PSL1_9GAMM</name>